<name>A0A4Z2IZN5_9TELE</name>
<evidence type="ECO:0000313" key="2">
    <source>
        <dbReference type="Proteomes" id="UP000314294"/>
    </source>
</evidence>
<dbReference type="Proteomes" id="UP000314294">
    <property type="component" value="Unassembled WGS sequence"/>
</dbReference>
<protein>
    <submittedName>
        <fullName evidence="1">Uncharacterized protein</fullName>
    </submittedName>
</protein>
<reference evidence="1 2" key="1">
    <citation type="submission" date="2019-03" db="EMBL/GenBank/DDBJ databases">
        <title>First draft genome of Liparis tanakae, snailfish: a comprehensive survey of snailfish specific genes.</title>
        <authorList>
            <person name="Kim W."/>
            <person name="Song I."/>
            <person name="Jeong J.-H."/>
            <person name="Kim D."/>
            <person name="Kim S."/>
            <person name="Ryu S."/>
            <person name="Song J.Y."/>
            <person name="Lee S.K."/>
        </authorList>
    </citation>
    <scope>NUCLEOTIDE SEQUENCE [LARGE SCALE GENOMIC DNA]</scope>
    <source>
        <tissue evidence="1">Muscle</tissue>
    </source>
</reference>
<organism evidence="1 2">
    <name type="scientific">Liparis tanakae</name>
    <name type="common">Tanaka's snailfish</name>
    <dbReference type="NCBI Taxonomy" id="230148"/>
    <lineage>
        <taxon>Eukaryota</taxon>
        <taxon>Metazoa</taxon>
        <taxon>Chordata</taxon>
        <taxon>Craniata</taxon>
        <taxon>Vertebrata</taxon>
        <taxon>Euteleostomi</taxon>
        <taxon>Actinopterygii</taxon>
        <taxon>Neopterygii</taxon>
        <taxon>Teleostei</taxon>
        <taxon>Neoteleostei</taxon>
        <taxon>Acanthomorphata</taxon>
        <taxon>Eupercaria</taxon>
        <taxon>Perciformes</taxon>
        <taxon>Cottioidei</taxon>
        <taxon>Cottales</taxon>
        <taxon>Liparidae</taxon>
        <taxon>Liparis</taxon>
    </lineage>
</organism>
<sequence>MSDARPEKNHNESYPPMHRLPSSRMVSCSSVRMACVIKFSSSHMVSYRYATRISGTLVRLMSLLSCPSLV</sequence>
<gene>
    <name evidence="1" type="ORF">EYF80_006895</name>
</gene>
<accession>A0A4Z2IZN5</accession>
<keyword evidence="2" id="KW-1185">Reference proteome</keyword>
<comment type="caution">
    <text evidence="1">The sequence shown here is derived from an EMBL/GenBank/DDBJ whole genome shotgun (WGS) entry which is preliminary data.</text>
</comment>
<evidence type="ECO:0000313" key="1">
    <source>
        <dbReference type="EMBL" id="TNN82938.1"/>
    </source>
</evidence>
<dbReference type="AlphaFoldDB" id="A0A4Z2IZN5"/>
<proteinExistence type="predicted"/>
<dbReference type="EMBL" id="SRLO01000036">
    <property type="protein sequence ID" value="TNN82938.1"/>
    <property type="molecule type" value="Genomic_DNA"/>
</dbReference>